<evidence type="ECO:0000256" key="12">
    <source>
        <dbReference type="ARBA" id="ARBA00023211"/>
    </source>
</evidence>
<evidence type="ECO:0000256" key="7">
    <source>
        <dbReference type="ARBA" id="ARBA00022692"/>
    </source>
</evidence>
<dbReference type="GO" id="GO:0000139">
    <property type="term" value="C:Golgi membrane"/>
    <property type="evidence" value="ECO:0007669"/>
    <property type="project" value="UniProtKB-SubCell"/>
</dbReference>
<evidence type="ECO:0000256" key="10">
    <source>
        <dbReference type="ARBA" id="ARBA00023034"/>
    </source>
</evidence>
<reference evidence="13" key="1">
    <citation type="submission" date="2022-04" db="EMBL/GenBank/DDBJ databases">
        <title>A functionally conserved STORR gene fusion in Papaver species that diverged 16.8 million years ago.</title>
        <authorList>
            <person name="Catania T."/>
        </authorList>
    </citation>
    <scope>NUCLEOTIDE SEQUENCE</scope>
    <source>
        <strain evidence="13">S-188037</strain>
    </source>
</reference>
<keyword evidence="10" id="KW-0333">Golgi apparatus</keyword>
<evidence type="ECO:0000256" key="4">
    <source>
        <dbReference type="ARBA" id="ARBA00008661"/>
    </source>
</evidence>
<evidence type="ECO:0000256" key="3">
    <source>
        <dbReference type="ARBA" id="ARBA00004922"/>
    </source>
</evidence>
<evidence type="ECO:0000313" key="13">
    <source>
        <dbReference type="EMBL" id="KAI3832748.1"/>
    </source>
</evidence>
<dbReference type="AlphaFoldDB" id="A0AAD4RUQ2"/>
<evidence type="ECO:0000256" key="1">
    <source>
        <dbReference type="ARBA" id="ARBA00001936"/>
    </source>
</evidence>
<accession>A0AAD4RUQ2</accession>
<evidence type="ECO:0000256" key="9">
    <source>
        <dbReference type="ARBA" id="ARBA00022989"/>
    </source>
</evidence>
<dbReference type="GO" id="GO:0016758">
    <property type="term" value="F:hexosyltransferase activity"/>
    <property type="evidence" value="ECO:0007669"/>
    <property type="project" value="InterPro"/>
</dbReference>
<protein>
    <submittedName>
        <fullName evidence="13">Uncharacterized protein</fullName>
    </submittedName>
</protein>
<comment type="cofactor">
    <cofactor evidence="1">
        <name>Mn(2+)</name>
        <dbReference type="ChEBI" id="CHEBI:29035"/>
    </cofactor>
</comment>
<name>A0AAD4RUQ2_9MAGN</name>
<evidence type="ECO:0000313" key="14">
    <source>
        <dbReference type="Proteomes" id="UP001202328"/>
    </source>
</evidence>
<evidence type="ECO:0000256" key="5">
    <source>
        <dbReference type="ARBA" id="ARBA00022676"/>
    </source>
</evidence>
<evidence type="ECO:0000256" key="8">
    <source>
        <dbReference type="ARBA" id="ARBA00022968"/>
    </source>
</evidence>
<keyword evidence="7" id="KW-0812">Transmembrane</keyword>
<comment type="caution">
    <text evidence="13">The sequence shown here is derived from an EMBL/GenBank/DDBJ whole genome shotgun (WGS) entry which is preliminary data.</text>
</comment>
<evidence type="ECO:0000256" key="11">
    <source>
        <dbReference type="ARBA" id="ARBA00023136"/>
    </source>
</evidence>
<proteinExistence type="inferred from homology"/>
<keyword evidence="6" id="KW-0808">Transferase</keyword>
<keyword evidence="9" id="KW-1133">Transmembrane helix</keyword>
<keyword evidence="11" id="KW-0472">Membrane</keyword>
<dbReference type="Proteomes" id="UP001202328">
    <property type="component" value="Unassembled WGS sequence"/>
</dbReference>
<evidence type="ECO:0000256" key="2">
    <source>
        <dbReference type="ARBA" id="ARBA00004323"/>
    </source>
</evidence>
<keyword evidence="14" id="KW-1185">Reference proteome</keyword>
<gene>
    <name evidence="13" type="ORF">MKW98_002294</name>
</gene>
<comment type="subcellular location">
    <subcellularLocation>
        <location evidence="2">Golgi apparatus membrane</location>
        <topology evidence="2">Single-pass type II membrane protein</topology>
    </subcellularLocation>
</comment>
<keyword evidence="12" id="KW-0464">Manganese</keyword>
<keyword evidence="5" id="KW-0328">Glycosyltransferase</keyword>
<dbReference type="InterPro" id="IPR002659">
    <property type="entry name" value="Glyco_trans_31"/>
</dbReference>
<dbReference type="Pfam" id="PF01762">
    <property type="entry name" value="Galactosyl_T"/>
    <property type="match status" value="1"/>
</dbReference>
<comment type="similarity">
    <text evidence="4">Belongs to the glycosyltransferase 31 family.</text>
</comment>
<evidence type="ECO:0000256" key="6">
    <source>
        <dbReference type="ARBA" id="ARBA00022679"/>
    </source>
</evidence>
<sequence length="85" mass="9525">MSGSFKLGVSICILQDNVEGYLEFSAKMKIYFATAFSMWDEEFYIKVGNDVHVNIGTLGTTLAMHQSKKRVYIGCMRSGPILAHK</sequence>
<dbReference type="EMBL" id="JAJJMB010017986">
    <property type="protein sequence ID" value="KAI3832748.1"/>
    <property type="molecule type" value="Genomic_DNA"/>
</dbReference>
<keyword evidence="8" id="KW-0735">Signal-anchor</keyword>
<comment type="pathway">
    <text evidence="3">Protein modification; protein glycosylation.</text>
</comment>
<organism evidence="13 14">
    <name type="scientific">Papaver atlanticum</name>
    <dbReference type="NCBI Taxonomy" id="357466"/>
    <lineage>
        <taxon>Eukaryota</taxon>
        <taxon>Viridiplantae</taxon>
        <taxon>Streptophyta</taxon>
        <taxon>Embryophyta</taxon>
        <taxon>Tracheophyta</taxon>
        <taxon>Spermatophyta</taxon>
        <taxon>Magnoliopsida</taxon>
        <taxon>Ranunculales</taxon>
        <taxon>Papaveraceae</taxon>
        <taxon>Papaveroideae</taxon>
        <taxon>Papaver</taxon>
    </lineage>
</organism>